<evidence type="ECO:0000313" key="3">
    <source>
        <dbReference type="RefSeq" id="XP_003738985.1"/>
    </source>
</evidence>
<name>A0AAJ6QNU4_9ACAR</name>
<feature type="transmembrane region" description="Helical" evidence="1">
    <location>
        <begin position="6"/>
        <end position="25"/>
    </location>
</feature>
<gene>
    <name evidence="3" type="primary">LOC100905464</name>
</gene>
<keyword evidence="1" id="KW-0812">Transmembrane</keyword>
<evidence type="ECO:0000313" key="2">
    <source>
        <dbReference type="Proteomes" id="UP000694867"/>
    </source>
</evidence>
<dbReference type="Proteomes" id="UP000694867">
    <property type="component" value="Unplaced"/>
</dbReference>
<dbReference type="GeneID" id="100905464"/>
<proteinExistence type="predicted"/>
<protein>
    <submittedName>
        <fullName evidence="3">Uncharacterized protein LOC100905464</fullName>
    </submittedName>
</protein>
<dbReference type="KEGG" id="goe:100905464"/>
<keyword evidence="2" id="KW-1185">Reference proteome</keyword>
<keyword evidence="1" id="KW-0472">Membrane</keyword>
<dbReference type="RefSeq" id="XP_003738985.1">
    <property type="nucleotide sequence ID" value="XM_003738937.2"/>
</dbReference>
<reference evidence="3" key="1">
    <citation type="submission" date="2025-08" db="UniProtKB">
        <authorList>
            <consortium name="RefSeq"/>
        </authorList>
    </citation>
    <scope>IDENTIFICATION</scope>
</reference>
<accession>A0AAJ6QNU4</accession>
<keyword evidence="1" id="KW-1133">Transmembrane helix</keyword>
<sequence length="159" mass="17978">MKLNYLATIAVTVIVVASLDCVAAVKEKKGGHRRKLKPIDPMDDGGLSKEPEFVSIPSVCHKIALRRCGQNFMKLFSLVHYLDGMDHYNAQCALRKAFFACHEKLRQKPCKQKKQLANGEEKKFVAKLSEAIWATRVCVLGIQRVDEIPQSGRIERKRV</sequence>
<evidence type="ECO:0000256" key="1">
    <source>
        <dbReference type="SAM" id="Phobius"/>
    </source>
</evidence>
<dbReference type="AlphaFoldDB" id="A0AAJ6QNU4"/>
<organism evidence="2 3">
    <name type="scientific">Galendromus occidentalis</name>
    <name type="common">western predatory mite</name>
    <dbReference type="NCBI Taxonomy" id="34638"/>
    <lineage>
        <taxon>Eukaryota</taxon>
        <taxon>Metazoa</taxon>
        <taxon>Ecdysozoa</taxon>
        <taxon>Arthropoda</taxon>
        <taxon>Chelicerata</taxon>
        <taxon>Arachnida</taxon>
        <taxon>Acari</taxon>
        <taxon>Parasitiformes</taxon>
        <taxon>Mesostigmata</taxon>
        <taxon>Gamasina</taxon>
        <taxon>Phytoseioidea</taxon>
        <taxon>Phytoseiidae</taxon>
        <taxon>Typhlodrominae</taxon>
        <taxon>Galendromus</taxon>
    </lineage>
</organism>